<evidence type="ECO:0000256" key="3">
    <source>
        <dbReference type="SAM" id="MobiDB-lite"/>
    </source>
</evidence>
<feature type="compositionally biased region" description="Polar residues" evidence="3">
    <location>
        <begin position="891"/>
        <end position="900"/>
    </location>
</feature>
<dbReference type="Gene3D" id="1.10.640.10">
    <property type="entry name" value="Haem peroxidase domain superfamily, animal type"/>
    <property type="match status" value="3"/>
</dbReference>
<keyword evidence="1" id="KW-0575">Peroxidase</keyword>
<dbReference type="PANTHER" id="PTHR11475:SF133">
    <property type="entry name" value="PEROXIDASE"/>
    <property type="match status" value="1"/>
</dbReference>
<evidence type="ECO:0000313" key="5">
    <source>
        <dbReference type="WBParaSite" id="PgR022X_g035_t01"/>
    </source>
</evidence>
<dbReference type="InterPro" id="IPR037120">
    <property type="entry name" value="Haem_peroxidase_sf_animal"/>
</dbReference>
<dbReference type="WBParaSite" id="PgR022X_g035_t01">
    <property type="protein sequence ID" value="PgR022X_g035_t01"/>
    <property type="gene ID" value="PgR022X_g035"/>
</dbReference>
<dbReference type="AlphaFoldDB" id="A0A915B0L3"/>
<dbReference type="Pfam" id="PF03098">
    <property type="entry name" value="An_peroxidase"/>
    <property type="match status" value="3"/>
</dbReference>
<keyword evidence="1" id="KW-0560">Oxidoreductase</keyword>
<organism evidence="4 5">
    <name type="scientific">Parascaris univalens</name>
    <name type="common">Nematode worm</name>
    <dbReference type="NCBI Taxonomy" id="6257"/>
    <lineage>
        <taxon>Eukaryota</taxon>
        <taxon>Metazoa</taxon>
        <taxon>Ecdysozoa</taxon>
        <taxon>Nematoda</taxon>
        <taxon>Chromadorea</taxon>
        <taxon>Rhabditida</taxon>
        <taxon>Spirurina</taxon>
        <taxon>Ascaridomorpha</taxon>
        <taxon>Ascaridoidea</taxon>
        <taxon>Ascarididae</taxon>
        <taxon>Parascaris</taxon>
    </lineage>
</organism>
<keyword evidence="2" id="KW-0408">Iron</keyword>
<evidence type="ECO:0000313" key="4">
    <source>
        <dbReference type="Proteomes" id="UP000887569"/>
    </source>
</evidence>
<keyword evidence="2" id="KW-0479">Metal-binding</keyword>
<evidence type="ECO:0000256" key="2">
    <source>
        <dbReference type="PIRSR" id="PIRSR619791-2"/>
    </source>
</evidence>
<evidence type="ECO:0000256" key="1">
    <source>
        <dbReference type="ARBA" id="ARBA00022559"/>
    </source>
</evidence>
<dbReference type="InterPro" id="IPR019791">
    <property type="entry name" value="Haem_peroxidase_animal"/>
</dbReference>
<sequence length="1254" mass="140764">MLHGSLRSVSGVGVVFCKTISLGRVVEPFPKPDAKIILPLNNAITNAFQEARSSIDTLFRDTEPRLITDTSVSEIRASIVDGIPLPNVRLLSNLFFGAADRKPLKVNMLVTHWAHFIYTDLVHIGSTQLSQGNKQIPLPCCSSEALHPECLPVTVGADDPRYGGFLSCMPYARTTVASRPFCALGPREQANQATSYLDASVIYGSTPNRGNILRTFRNGQLLTSTESINGNMPPTTQTVNSTLAGSSSCASNGGKTLNSKWNDEQLFQETRRIVAAQLQHITYNEFLPIVVGRQNWMKYGLHSEPNGFSDSYSLSVDASVINSYAAVVGQFFYTIFVSRMAQYDDRGIRMSERPLNEYFYDPASLYFNERIEGVIRYLLLEPIHRPGLHMSDEFRDKLFKGGGNLGLDLAALILQTGRDHGIPPYTAWREHCSGKKITSFNELVKDVVGGHETISRLKRAFKHVDDVDLFILGLAEKPLRGALTKRGDRFWYENDLSPSAFTEEQLSEIKKTTMAQVICDNIDRIGQVQPMAFQMGDDYDNYPLFCNSSLLAGPDFSKWRDDSPKVEMPITTASVEKALALGRLEVEERRKKEERNIRRNQHDFKSGDPLLSYGKMMRAKRQALEMAKVSDVLLETTKILMSGEGLDNGEKLPLRFDIPTLQKLLPQIDVSTFVGNFTAFLGSGGSVDKCLPKNLPCDHTTPYRTPSGWCNNLRNPQFANAFGPLLHLLPPAYEDGIDTPRSLSVKGVPLPSARVISNTIHFDQPYNHVKFSLMLMQFGQFLDHDMTHSPTERGPDDEILNCTRCDSQKTISVHCMPLPVPEDDPHFPTHDENGERRCLPFARSLLGQLTLGYRNQLNQLTSYIDGSVIYGSTECEAAELRMFEGGRLNSTNLGSHNSEALPQGDQEQDCRSAPKHPCFVAGDERNSHQPGLTTVHNIFLREHNRIARQLEILSPFWNDEKIYQETRRIVGAEIQHIVYNEFVPKLIGNSLMAKYNLVPLKDDYFTGYDPSCDASISHPFATAAFRFGHTLVRRFFNRYDMLYRNRTAPLDLVDNFNSVEAVYDKHKGGIDSLLVGMLGTPTMAFDRFVTNALRNHLFGRRGEPLSGMDLISLNILRARDHGVQPYNAFRELCGLRRAQRFEDLATEMDDTAIAALRSIYLSVEDIDLFPGLLSERPMKGALMPPTMACIIAEQFQRSKKCDRFFYENNLAEIKFTKEQLNEIRKIKLGGILCANAPALMKIQPDVFALPDELV</sequence>
<reference evidence="5" key="1">
    <citation type="submission" date="2022-11" db="UniProtKB">
        <authorList>
            <consortium name="WormBaseParasite"/>
        </authorList>
    </citation>
    <scope>IDENTIFICATION</scope>
</reference>
<dbReference type="GO" id="GO:0004601">
    <property type="term" value="F:peroxidase activity"/>
    <property type="evidence" value="ECO:0007669"/>
    <property type="project" value="UniProtKB-KW"/>
</dbReference>
<dbReference type="PANTHER" id="PTHR11475">
    <property type="entry name" value="OXIDASE/PEROXIDASE"/>
    <property type="match status" value="1"/>
</dbReference>
<keyword evidence="2" id="KW-0349">Heme</keyword>
<protein>
    <submittedName>
        <fullName evidence="5">Peroxidase</fullName>
    </submittedName>
</protein>
<dbReference type="InterPro" id="IPR010255">
    <property type="entry name" value="Haem_peroxidase_sf"/>
</dbReference>
<keyword evidence="4" id="KW-1185">Reference proteome</keyword>
<accession>A0A915B0L3</accession>
<dbReference type="GO" id="GO:0020037">
    <property type="term" value="F:heme binding"/>
    <property type="evidence" value="ECO:0007669"/>
    <property type="project" value="InterPro"/>
</dbReference>
<dbReference type="CDD" id="cd09823">
    <property type="entry name" value="peroxinectin_like"/>
    <property type="match status" value="1"/>
</dbReference>
<name>A0A915B0L3_PARUN</name>
<dbReference type="FunFam" id="1.10.640.10:FF:000006">
    <property type="entry name" value="Double oxidase: two peroxidase domains"/>
    <property type="match status" value="1"/>
</dbReference>
<dbReference type="GO" id="GO:0006979">
    <property type="term" value="P:response to oxidative stress"/>
    <property type="evidence" value="ECO:0007669"/>
    <property type="project" value="InterPro"/>
</dbReference>
<feature type="binding site" description="axial binding residue" evidence="2">
    <location>
        <position position="1029"/>
    </location>
    <ligand>
        <name>heme b</name>
        <dbReference type="ChEBI" id="CHEBI:60344"/>
    </ligand>
    <ligandPart>
        <name>Fe</name>
        <dbReference type="ChEBI" id="CHEBI:18248"/>
    </ligandPart>
</feature>
<proteinExistence type="predicted"/>
<dbReference type="GO" id="GO:0046872">
    <property type="term" value="F:metal ion binding"/>
    <property type="evidence" value="ECO:0007669"/>
    <property type="project" value="UniProtKB-KW"/>
</dbReference>
<dbReference type="SUPFAM" id="SSF48113">
    <property type="entry name" value="Heme-dependent peroxidases"/>
    <property type="match status" value="2"/>
</dbReference>
<feature type="region of interest" description="Disordered" evidence="3">
    <location>
        <begin position="891"/>
        <end position="915"/>
    </location>
</feature>
<dbReference type="Proteomes" id="UP000887569">
    <property type="component" value="Unplaced"/>
</dbReference>
<dbReference type="PRINTS" id="PR00457">
    <property type="entry name" value="ANPEROXIDASE"/>
</dbReference>
<dbReference type="PROSITE" id="PS50292">
    <property type="entry name" value="PEROXIDASE_3"/>
    <property type="match status" value="2"/>
</dbReference>